<evidence type="ECO:0000313" key="2">
    <source>
        <dbReference type="Proteomes" id="UP001287445"/>
    </source>
</evidence>
<protein>
    <submittedName>
        <fullName evidence="1">Phage head closure protein</fullName>
    </submittedName>
</protein>
<gene>
    <name evidence="1" type="ORF">SGN30_10390</name>
</gene>
<dbReference type="NCBIfam" id="TIGR01563">
    <property type="entry name" value="gp16_SPP1"/>
    <property type="match status" value="1"/>
</dbReference>
<organism evidence="1 2">
    <name type="scientific">Delftia acidovorans</name>
    <name type="common">Pseudomonas acidovorans</name>
    <name type="synonym">Comamonas acidovorans</name>
    <dbReference type="NCBI Taxonomy" id="80866"/>
    <lineage>
        <taxon>Bacteria</taxon>
        <taxon>Pseudomonadati</taxon>
        <taxon>Pseudomonadota</taxon>
        <taxon>Betaproteobacteria</taxon>
        <taxon>Burkholderiales</taxon>
        <taxon>Comamonadaceae</taxon>
        <taxon>Delftia</taxon>
    </lineage>
</organism>
<evidence type="ECO:0000313" key="1">
    <source>
        <dbReference type="EMBL" id="MDX4953823.1"/>
    </source>
</evidence>
<dbReference type="AlphaFoldDB" id="A0AAJ2R1X3"/>
<sequence length="112" mass="12209">MQAGKLNERITLQRLAMGQDSSGGMVRQWVDLAKDLPASRRDFSGSERPATGAAGGIVAVARTEFTIRWMPGIDATMRVLHEGECHNIQHVNNFAGRRESLILTCETGVNDG</sequence>
<dbReference type="Pfam" id="PF05521">
    <property type="entry name" value="Phage_HCP"/>
    <property type="match status" value="1"/>
</dbReference>
<comment type="caution">
    <text evidence="1">The sequence shown here is derived from an EMBL/GenBank/DDBJ whole genome shotgun (WGS) entry which is preliminary data.</text>
</comment>
<accession>A0AAJ2R1X3</accession>
<reference evidence="1" key="1">
    <citation type="submission" date="2023-11" db="EMBL/GenBank/DDBJ databases">
        <title>Identification and selenium tolerance of Delftia acidovorans R3-25.</title>
        <authorList>
            <person name="Zhang S."/>
            <person name="Liu Y."/>
            <person name="Guo Y."/>
        </authorList>
    </citation>
    <scope>NUCLEOTIDE SEQUENCE</scope>
    <source>
        <strain evidence="1">R3-25</strain>
    </source>
</reference>
<dbReference type="InterPro" id="IPR038666">
    <property type="entry name" value="SSP1_head-tail_sf"/>
</dbReference>
<name>A0AAJ2R1X3_DELAC</name>
<dbReference type="RefSeq" id="WP_319073397.1">
    <property type="nucleotide sequence ID" value="NZ_JAWWMZ010000003.1"/>
</dbReference>
<dbReference type="Proteomes" id="UP001287445">
    <property type="component" value="Unassembled WGS sequence"/>
</dbReference>
<dbReference type="EMBL" id="JAWWMZ010000003">
    <property type="protein sequence ID" value="MDX4953823.1"/>
    <property type="molecule type" value="Genomic_DNA"/>
</dbReference>
<proteinExistence type="predicted"/>
<dbReference type="Gene3D" id="2.40.10.270">
    <property type="entry name" value="Bacteriophage SPP1 head-tail adaptor protein"/>
    <property type="match status" value="1"/>
</dbReference>
<dbReference type="InterPro" id="IPR008767">
    <property type="entry name" value="Phage_SPP1_head-tail_adaptor"/>
</dbReference>